<feature type="domain" description="Cysteine-rich" evidence="2">
    <location>
        <begin position="4"/>
        <end position="84"/>
    </location>
</feature>
<dbReference type="InterPro" id="IPR051278">
    <property type="entry name" value="HdrB/HdrD_reductase"/>
</dbReference>
<name>A0A0S8FP42_UNCW3</name>
<dbReference type="Gene3D" id="3.40.50.11810">
    <property type="match status" value="1"/>
</dbReference>
<proteinExistence type="predicted"/>
<evidence type="ECO:0000256" key="1">
    <source>
        <dbReference type="ARBA" id="ARBA00023002"/>
    </source>
</evidence>
<dbReference type="InterPro" id="IPR004017">
    <property type="entry name" value="Cys_rich_dom"/>
</dbReference>
<organism evidence="3 4">
    <name type="scientific">candidate division WOR_3 bacterium SM23_42</name>
    <dbReference type="NCBI Taxonomy" id="1703779"/>
    <lineage>
        <taxon>Bacteria</taxon>
        <taxon>Bacteria division WOR-3</taxon>
    </lineage>
</organism>
<dbReference type="GO" id="GO:0016491">
    <property type="term" value="F:oxidoreductase activity"/>
    <property type="evidence" value="ECO:0007669"/>
    <property type="project" value="UniProtKB-KW"/>
</dbReference>
<protein>
    <recommendedName>
        <fullName evidence="2">Cysteine-rich domain-containing protein</fullName>
    </recommendedName>
</protein>
<evidence type="ECO:0000259" key="2">
    <source>
        <dbReference type="Pfam" id="PF02754"/>
    </source>
</evidence>
<keyword evidence="1" id="KW-0560">Oxidoreductase</keyword>
<accession>A0A0S8FP42</accession>
<dbReference type="PANTHER" id="PTHR42947:SF1">
    <property type="entry name" value="COB--COM HETERODISULFIDE REDUCTASE SUBUNIT B 1"/>
    <property type="match status" value="1"/>
</dbReference>
<evidence type="ECO:0000313" key="4">
    <source>
        <dbReference type="Proteomes" id="UP000051373"/>
    </source>
</evidence>
<dbReference type="Gene3D" id="1.20.1050.140">
    <property type="match status" value="1"/>
</dbReference>
<dbReference type="PANTHER" id="PTHR42947">
    <property type="entry name" value="COB--COM HETERODISULFIDE REDUCTASE SUBUNIT B 1"/>
    <property type="match status" value="1"/>
</dbReference>
<gene>
    <name evidence="3" type="ORF">AMJ83_10780</name>
</gene>
<evidence type="ECO:0000313" key="3">
    <source>
        <dbReference type="EMBL" id="KPK62485.1"/>
    </source>
</evidence>
<dbReference type="Pfam" id="PF02754">
    <property type="entry name" value="CCG"/>
    <property type="match status" value="2"/>
</dbReference>
<dbReference type="STRING" id="1703779.AMJ83_10780"/>
<comment type="caution">
    <text evidence="3">The sequence shown here is derived from an EMBL/GenBank/DDBJ whole genome shotgun (WGS) entry which is preliminary data.</text>
</comment>
<sequence length="286" mass="31985">MKKYAFFLGCTVPVRAQHYELSARNVAKELNIELVDMPGASCCGFPMKAVDAETSLLIAARNVALASQLQLDLVTLCNSCTAMLSDAQLQLTNKEFHDKFKRLGLSYPYEVKVKHFVRMLYEDIGIENIRKSVKKPLNPLKIMPHYGCHYMRPSHLYSFDNPEIPHTLDELVRVTGAESLDYADKMMCCGGSVLGIDEDLAVTMANHKLSIAKDLGTDAIVSICPFCTVMYEDNQRKAEAKFNTQYGIPVLYYPQLLGLSLGFDGNAIGLRFNRIKPNGIMKKIAM</sequence>
<dbReference type="EMBL" id="LJUJ01000035">
    <property type="protein sequence ID" value="KPK62485.1"/>
    <property type="molecule type" value="Genomic_DNA"/>
</dbReference>
<reference evidence="3 4" key="1">
    <citation type="journal article" date="2015" name="Microbiome">
        <title>Genomic resolution of linkages in carbon, nitrogen, and sulfur cycling among widespread estuary sediment bacteria.</title>
        <authorList>
            <person name="Baker B.J."/>
            <person name="Lazar C.S."/>
            <person name="Teske A.P."/>
            <person name="Dick G.J."/>
        </authorList>
    </citation>
    <scope>NUCLEOTIDE SEQUENCE [LARGE SCALE GENOMIC DNA]</scope>
    <source>
        <strain evidence="3">SM23_42</strain>
    </source>
</reference>
<dbReference type="Proteomes" id="UP000051373">
    <property type="component" value="Unassembled WGS sequence"/>
</dbReference>
<feature type="domain" description="Cysteine-rich" evidence="2">
    <location>
        <begin position="145"/>
        <end position="230"/>
    </location>
</feature>
<dbReference type="AlphaFoldDB" id="A0A0S8FP42"/>
<dbReference type="PATRIC" id="fig|1703779.3.peg.2330"/>